<dbReference type="GO" id="GO:0031145">
    <property type="term" value="P:anaphase-promoting complex-dependent catabolic process"/>
    <property type="evidence" value="ECO:0007669"/>
    <property type="project" value="TreeGrafter"/>
</dbReference>
<evidence type="ECO:0000256" key="3">
    <source>
        <dbReference type="SAM" id="MobiDB-lite"/>
    </source>
</evidence>
<dbReference type="PROSITE" id="PS50005">
    <property type="entry name" value="TPR"/>
    <property type="match status" value="6"/>
</dbReference>
<comment type="similarity">
    <text evidence="2">Belongs to the APC3/CDC27 family.</text>
</comment>
<protein>
    <submittedName>
        <fullName evidence="4">Uncharacterized protein</fullName>
    </submittedName>
</protein>
<dbReference type="OrthoDB" id="329563at2759"/>
<proteinExistence type="inferred from homology"/>
<dbReference type="GO" id="GO:0051301">
    <property type="term" value="P:cell division"/>
    <property type="evidence" value="ECO:0007669"/>
    <property type="project" value="TreeGrafter"/>
</dbReference>
<dbReference type="GO" id="GO:0016567">
    <property type="term" value="P:protein ubiquitination"/>
    <property type="evidence" value="ECO:0007669"/>
    <property type="project" value="TreeGrafter"/>
</dbReference>
<dbReference type="OMA" id="WHSPQAW"/>
<dbReference type="VEuPathDB" id="FungiDB:PABG_04708"/>
<dbReference type="Pfam" id="PF12895">
    <property type="entry name" value="ANAPC3"/>
    <property type="match status" value="1"/>
</dbReference>
<feature type="region of interest" description="Disordered" evidence="3">
    <location>
        <begin position="256"/>
        <end position="330"/>
    </location>
</feature>
<sequence length="812" mass="89665">MAPSAPHISSQLRQLIYYHLDNNLIRNALFLAGRLHAFEPRSSEASYLLALCHLQSGQSKAAWEYSRNSGSRGTHAGCSYVHAQACLDLGKYIEGITALDRSKSLWANKNNWNKHSETRRQHLPDAAACLCLQGKLWHAHQDLHKAVDCYVEALKLNPFLWDAFLGLCQTGANIRVPNIYKMSPEMLAMLPSSPITENPPTLEKAAQTNGPLQVQPNINHNVDPFTSFSARVDAANGSSALWEKLNGSNVSVSIGAPAPEGLETPVAQSDSDDFRAGGSGGATSGDPSWEPPFAPGRKNRNIQTLGLDYGVDPTPKMKTTSTKSRNKPRVDPEDAYHIAVSRETAPPAFGGGERKRTVSGQVAHQTATQTSEPGAPQRRSVRLFNQIRPTTSKFSASGTFGVREGREIKKVKATGAKGRNPSCSTMGRVVSGNRKAAPDGMDIDGKESRGVPASAVTNGAVGGHSKHAATDKSKDVEALNWILDLFVKLAEGYSALTTYKCQEAIQIFNSLPQSQRETPWVLSQIGRAYYEQAMYVEAEKYFIRVKTIAPSRLEDMEVYSTVLWHLKNEVELAYLAHELMEIDRLSPQAWCAIGNSFSLQSDHDQALKCFKRATQLDHSFAYAFTLQGHEYVSNEEYDKALDAYRYGISADSRHYNAWYGIGKVYEKMGKYKFAEQHYRTASSINPTNAVLVWCIGLVLERMGNQKAALLQYGRACTLAPQSVLARLRKARVLMKLNELKLAQVELGILKDLAPDEPNVHYLLGKLYKMLNDKGSAIRHFTTALNLDPKAAQFIKDAMESLENPEDDDEDMG</sequence>
<dbReference type="SMART" id="SM00028">
    <property type="entry name" value="TPR"/>
    <property type="match status" value="7"/>
</dbReference>
<dbReference type="EMBL" id="LZYO01000463">
    <property type="protein sequence ID" value="ODH13556.1"/>
    <property type="molecule type" value="Genomic_DNA"/>
</dbReference>
<reference evidence="4 5" key="1">
    <citation type="submission" date="2016-06" db="EMBL/GenBank/DDBJ databases">
        <authorList>
            <person name="Kjaerup R.B."/>
            <person name="Dalgaard T.S."/>
            <person name="Juul-Madsen H.R."/>
        </authorList>
    </citation>
    <scope>NUCLEOTIDE SEQUENCE [LARGE SCALE GENOMIC DNA]</scope>
    <source>
        <strain evidence="4 5">Pb300</strain>
    </source>
</reference>
<feature type="compositionally biased region" description="Low complexity" evidence="3">
    <location>
        <begin position="313"/>
        <end position="323"/>
    </location>
</feature>
<keyword evidence="1" id="KW-0802">TPR repeat</keyword>
<evidence type="ECO:0000313" key="4">
    <source>
        <dbReference type="EMBL" id="ODH13556.1"/>
    </source>
</evidence>
<dbReference type="PANTHER" id="PTHR12558">
    <property type="entry name" value="CELL DIVISION CYCLE 16,23,27"/>
    <property type="match status" value="1"/>
</dbReference>
<dbReference type="Proteomes" id="UP000242814">
    <property type="component" value="Unassembled WGS sequence"/>
</dbReference>
<dbReference type="Pfam" id="PF00515">
    <property type="entry name" value="TPR_1"/>
    <property type="match status" value="2"/>
</dbReference>
<feature type="region of interest" description="Disordered" evidence="3">
    <location>
        <begin position="412"/>
        <end position="451"/>
    </location>
</feature>
<evidence type="ECO:0000256" key="2">
    <source>
        <dbReference type="ARBA" id="ARBA00038210"/>
    </source>
</evidence>
<dbReference type="SUPFAM" id="SSF48452">
    <property type="entry name" value="TPR-like"/>
    <property type="match status" value="3"/>
</dbReference>
<dbReference type="Gene3D" id="1.25.40.10">
    <property type="entry name" value="Tetratricopeptide repeat domain"/>
    <property type="match status" value="4"/>
</dbReference>
<dbReference type="GO" id="GO:0005680">
    <property type="term" value="C:anaphase-promoting complex"/>
    <property type="evidence" value="ECO:0007669"/>
    <property type="project" value="TreeGrafter"/>
</dbReference>
<evidence type="ECO:0000313" key="5">
    <source>
        <dbReference type="Proteomes" id="UP000242814"/>
    </source>
</evidence>
<dbReference type="InterPro" id="IPR011990">
    <property type="entry name" value="TPR-like_helical_dom_sf"/>
</dbReference>
<accession>A0A1D2J5J8</accession>
<dbReference type="GO" id="GO:0005737">
    <property type="term" value="C:cytoplasm"/>
    <property type="evidence" value="ECO:0007669"/>
    <property type="project" value="TreeGrafter"/>
</dbReference>
<evidence type="ECO:0000256" key="1">
    <source>
        <dbReference type="ARBA" id="ARBA00022803"/>
    </source>
</evidence>
<dbReference type="PANTHER" id="PTHR12558:SF13">
    <property type="entry name" value="CELL DIVISION CYCLE PROTEIN 27 HOMOLOG"/>
    <property type="match status" value="1"/>
</dbReference>
<dbReference type="GO" id="GO:0007091">
    <property type="term" value="P:metaphase/anaphase transition of mitotic cell cycle"/>
    <property type="evidence" value="ECO:0007669"/>
    <property type="project" value="TreeGrafter"/>
</dbReference>
<gene>
    <name evidence="4" type="ORF">ACO22_07136</name>
</gene>
<comment type="caution">
    <text evidence="4">The sequence shown here is derived from an EMBL/GenBank/DDBJ whole genome shotgun (WGS) entry which is preliminary data.</text>
</comment>
<dbReference type="VEuPathDB" id="FungiDB:PADG_05333"/>
<organism evidence="4 5">
    <name type="scientific">Paracoccidioides brasiliensis</name>
    <dbReference type="NCBI Taxonomy" id="121759"/>
    <lineage>
        <taxon>Eukaryota</taxon>
        <taxon>Fungi</taxon>
        <taxon>Dikarya</taxon>
        <taxon>Ascomycota</taxon>
        <taxon>Pezizomycotina</taxon>
        <taxon>Eurotiomycetes</taxon>
        <taxon>Eurotiomycetidae</taxon>
        <taxon>Onygenales</taxon>
        <taxon>Ajellomycetaceae</taxon>
        <taxon>Paracoccidioides</taxon>
    </lineage>
</organism>
<dbReference type="Pfam" id="PF13181">
    <property type="entry name" value="TPR_8"/>
    <property type="match status" value="1"/>
</dbReference>
<name>A0A1D2J5J8_PARBR</name>
<dbReference type="AlphaFoldDB" id="A0A1D2J5J8"/>
<dbReference type="InterPro" id="IPR019734">
    <property type="entry name" value="TPR_rpt"/>
</dbReference>